<dbReference type="EMBL" id="JAHRIO010000080">
    <property type="protein sequence ID" value="MEQ2157481.1"/>
    <property type="molecule type" value="Genomic_DNA"/>
</dbReference>
<keyword evidence="1" id="KW-0547">Nucleotide-binding</keyword>
<dbReference type="InterPro" id="IPR002498">
    <property type="entry name" value="PInositol-4-P-4/5-kinase_core"/>
</dbReference>
<dbReference type="InterPro" id="IPR027484">
    <property type="entry name" value="PInositol-4-P-5-kinase_N"/>
</dbReference>
<dbReference type="Pfam" id="PF01504">
    <property type="entry name" value="PIP5K"/>
    <property type="match status" value="1"/>
</dbReference>
<evidence type="ECO:0000256" key="1">
    <source>
        <dbReference type="PROSITE-ProRule" id="PRU00781"/>
    </source>
</evidence>
<name>A0ABV0MES1_9TELE</name>
<dbReference type="SUPFAM" id="SSF56104">
    <property type="entry name" value="SAICAR synthase-like"/>
    <property type="match status" value="1"/>
</dbReference>
<sequence length="112" mass="13410">NPRTLLPKFYGLYCIQCGGVTLRVVVMNNVLPRAMKMHFKYDLKGSSYKRRASRKERVKTSPTFKDLDFQEMHQDGLYFDPETYNALMKTLQRDCRVSLHELFFWYYPLWGI</sequence>
<dbReference type="SMART" id="SM00330">
    <property type="entry name" value="PIPKc"/>
    <property type="match status" value="1"/>
</dbReference>
<evidence type="ECO:0000313" key="3">
    <source>
        <dbReference type="EMBL" id="MEQ2157481.1"/>
    </source>
</evidence>
<feature type="domain" description="PIPK" evidence="2">
    <location>
        <begin position="1"/>
        <end position="112"/>
    </location>
</feature>
<dbReference type="Gene3D" id="3.30.800.10">
    <property type="entry name" value="Phosphatidylinositol Phosphate Kinase II Beta"/>
    <property type="match status" value="1"/>
</dbReference>
<keyword evidence="4" id="KW-1185">Reference proteome</keyword>
<accession>A0ABV0MES1</accession>
<dbReference type="Gene3D" id="3.30.810.10">
    <property type="entry name" value="2-Layer Sandwich"/>
    <property type="match status" value="1"/>
</dbReference>
<evidence type="ECO:0000259" key="2">
    <source>
        <dbReference type="PROSITE" id="PS51455"/>
    </source>
</evidence>
<dbReference type="PROSITE" id="PS51455">
    <property type="entry name" value="PIPK"/>
    <property type="match status" value="1"/>
</dbReference>
<keyword evidence="1" id="KW-0418">Kinase</keyword>
<proteinExistence type="predicted"/>
<gene>
    <name evidence="3" type="primary">PIP5K1B_1</name>
    <name evidence="3" type="ORF">GOODEAATRI_002301</name>
</gene>
<dbReference type="InterPro" id="IPR027483">
    <property type="entry name" value="PInositol-4-P-4/5-kinase_C_sf"/>
</dbReference>
<evidence type="ECO:0000313" key="4">
    <source>
        <dbReference type="Proteomes" id="UP001476798"/>
    </source>
</evidence>
<comment type="caution">
    <text evidence="3">The sequence shown here is derived from an EMBL/GenBank/DDBJ whole genome shotgun (WGS) entry which is preliminary data.</text>
</comment>
<reference evidence="3 4" key="1">
    <citation type="submission" date="2021-06" db="EMBL/GenBank/DDBJ databases">
        <authorList>
            <person name="Palmer J.M."/>
        </authorList>
    </citation>
    <scope>NUCLEOTIDE SEQUENCE [LARGE SCALE GENOMIC DNA]</scope>
    <source>
        <strain evidence="3 4">GA_2019</strain>
        <tissue evidence="3">Muscle</tissue>
    </source>
</reference>
<dbReference type="PANTHER" id="PTHR23086:SF105">
    <property type="entry name" value="PHOSPHATIDYLINOSITOL 4-PHOSPHATE 5-KINASE TYPE-1 BETA ISOFORM X1"/>
    <property type="match status" value="1"/>
</dbReference>
<dbReference type="InterPro" id="IPR023610">
    <property type="entry name" value="PInositol-4/5-P-5/4-kinase"/>
</dbReference>
<keyword evidence="1" id="KW-0067">ATP-binding</keyword>
<protein>
    <submittedName>
        <fullName evidence="3">Phosphatidylinositol 4-phosphate 5-kinase type-1 beta</fullName>
    </submittedName>
</protein>
<organism evidence="3 4">
    <name type="scientific">Goodea atripinnis</name>
    <dbReference type="NCBI Taxonomy" id="208336"/>
    <lineage>
        <taxon>Eukaryota</taxon>
        <taxon>Metazoa</taxon>
        <taxon>Chordata</taxon>
        <taxon>Craniata</taxon>
        <taxon>Vertebrata</taxon>
        <taxon>Euteleostomi</taxon>
        <taxon>Actinopterygii</taxon>
        <taxon>Neopterygii</taxon>
        <taxon>Teleostei</taxon>
        <taxon>Neoteleostei</taxon>
        <taxon>Acanthomorphata</taxon>
        <taxon>Ovalentaria</taxon>
        <taxon>Atherinomorphae</taxon>
        <taxon>Cyprinodontiformes</taxon>
        <taxon>Goodeidae</taxon>
        <taxon>Goodea</taxon>
    </lineage>
</organism>
<keyword evidence="1" id="KW-0808">Transferase</keyword>
<dbReference type="Proteomes" id="UP001476798">
    <property type="component" value="Unassembled WGS sequence"/>
</dbReference>
<dbReference type="PANTHER" id="PTHR23086">
    <property type="entry name" value="PHOSPHATIDYLINOSITOL-4-PHOSPHATE 5-KINASE"/>
    <property type="match status" value="1"/>
</dbReference>
<feature type="non-terminal residue" evidence="3">
    <location>
        <position position="1"/>
    </location>
</feature>